<organism evidence="4 5">
    <name type="scientific">Candidatus Caccousia avicola</name>
    <dbReference type="NCBI Taxonomy" id="2840721"/>
    <lineage>
        <taxon>Bacteria</taxon>
        <taxon>Bacillati</taxon>
        <taxon>Bacillota</taxon>
        <taxon>Clostridia</taxon>
        <taxon>Eubacteriales</taxon>
        <taxon>Oscillospiraceae</taxon>
        <taxon>Oscillospiraceae incertae sedis</taxon>
        <taxon>Candidatus Caccousia</taxon>
    </lineage>
</organism>
<evidence type="ECO:0000256" key="2">
    <source>
        <dbReference type="SAM" id="Coils"/>
    </source>
</evidence>
<feature type="coiled-coil region" evidence="2">
    <location>
        <begin position="1024"/>
        <end position="1089"/>
    </location>
</feature>
<feature type="domain" description="Phage tail tape measure protein" evidence="3">
    <location>
        <begin position="416"/>
        <end position="613"/>
    </location>
</feature>
<dbReference type="InterPro" id="IPR010090">
    <property type="entry name" value="Phage_tape_meas"/>
</dbReference>
<feature type="coiled-coil region" evidence="2">
    <location>
        <begin position="16"/>
        <end position="120"/>
    </location>
</feature>
<protein>
    <submittedName>
        <fullName evidence="4">Phage tail tape measure protein</fullName>
    </submittedName>
</protein>
<proteinExistence type="predicted"/>
<feature type="coiled-coil region" evidence="2">
    <location>
        <begin position="268"/>
        <end position="321"/>
    </location>
</feature>
<evidence type="ECO:0000256" key="1">
    <source>
        <dbReference type="ARBA" id="ARBA00022612"/>
    </source>
</evidence>
<reference evidence="4" key="2">
    <citation type="journal article" date="2021" name="PeerJ">
        <title>Extensive microbial diversity within the chicken gut microbiome revealed by metagenomics and culture.</title>
        <authorList>
            <person name="Gilroy R."/>
            <person name="Ravi A."/>
            <person name="Getino M."/>
            <person name="Pursley I."/>
            <person name="Horton D.L."/>
            <person name="Alikhan N.F."/>
            <person name="Baker D."/>
            <person name="Gharbi K."/>
            <person name="Hall N."/>
            <person name="Watson M."/>
            <person name="Adriaenssens E.M."/>
            <person name="Foster-Nyarko E."/>
            <person name="Jarju S."/>
            <person name="Secka A."/>
            <person name="Antonio M."/>
            <person name="Oren A."/>
            <person name="Chaudhuri R.R."/>
            <person name="La Ragione R."/>
            <person name="Hildebrand F."/>
            <person name="Pallen M.J."/>
        </authorList>
    </citation>
    <scope>NUCLEOTIDE SEQUENCE</scope>
    <source>
        <strain evidence="4">ChiSxjej1B13-7958</strain>
    </source>
</reference>
<dbReference type="Pfam" id="PF10145">
    <property type="entry name" value="PhageMin_Tail"/>
    <property type="match status" value="1"/>
</dbReference>
<accession>A0A9D1AMG0</accession>
<dbReference type="EMBL" id="DVGZ01000006">
    <property type="protein sequence ID" value="HIR46150.1"/>
    <property type="molecule type" value="Genomic_DNA"/>
</dbReference>
<reference evidence="4" key="1">
    <citation type="submission" date="2020-10" db="EMBL/GenBank/DDBJ databases">
        <authorList>
            <person name="Gilroy R."/>
        </authorList>
    </citation>
    <scope>NUCLEOTIDE SEQUENCE</scope>
    <source>
        <strain evidence="4">ChiSxjej1B13-7958</strain>
    </source>
</reference>
<dbReference type="SUPFAM" id="SSF57997">
    <property type="entry name" value="Tropomyosin"/>
    <property type="match status" value="2"/>
</dbReference>
<evidence type="ECO:0000313" key="4">
    <source>
        <dbReference type="EMBL" id="HIR46150.1"/>
    </source>
</evidence>
<keyword evidence="1" id="KW-1188">Viral release from host cell</keyword>
<gene>
    <name evidence="4" type="ORF">IAB89_00615</name>
</gene>
<evidence type="ECO:0000313" key="5">
    <source>
        <dbReference type="Proteomes" id="UP000824242"/>
    </source>
</evidence>
<feature type="non-terminal residue" evidence="4">
    <location>
        <position position="1371"/>
    </location>
</feature>
<dbReference type="NCBIfam" id="TIGR01760">
    <property type="entry name" value="tape_meas_TP901"/>
    <property type="match status" value="1"/>
</dbReference>
<sequence length="1371" mass="146377">MSETLRDLVVSLSLQTDNFTRNIKSVNKQIAEAESKFRLAAAGVEGFERTTTGLSTQLSTLQRRMSLQQQAVTQYERALAAANSKLQECYSRQTDYAQRLTDARAAQEALKAQVAAAAQQVRVFSATLGDNDSATIAARANLDALKTEYRASVQEVRKLAGQNTALQKSAQNAADAVSTAGTNLNNARAAVRNTLAEIDKCNQSLRLAQTNWDAAGQAIDESRAAITTFGKQIALAESRFKLASVGIKELDTSVAGLAAKQTLLTEKLDLQRRSLTQYEAALQGAKEQLKAAQQANDPEKIRQANDAVIDAEAALNRAKTAVAATRVEIEQTNQLLATAKSAWTAAGKSLEDFGRKCDAIGKGMTTAGRTLSTAVTTPIIALGTTAVKASLDFESTFTSVRKTVDATEAEFDALAEASKTMSTQIATSTGEINEVMATAGQLGIRNDYLVDFARTMIDLGNSTDIVANEAASTLAKFANITNMDQSRFGNLGATLVDLGNNFATTESSIMEMSLRLAAAGHQVGLSEAQILGFAAALSSVGIEAEMGGSAFSKALVKMEVAAATGGEALEDFARVSGLTAEGFKELFESDPAAAFQAFITGLSRMDEEGISAIATLNDIGIAEVRLRDTLLRAVNANELFARTQNVAINAWKENTALTEEAGKRYATTESRLINLKNTALLFAQQIGDDLNPTIQNLIDGAGDLMEGFLKMDEAQRMQIIRMAAYAAAAGPVLLILGKVTKGVGTLSTGIGKFATAVGKAGGGWSGFLSVLTKSPAVWLAVAAAVVAGTVALVDYVSGAKQAREALEGMNETAKKWKETAAETFYGKSDGLSFFGMSESDFARQTASAEDWLSGLLKVWTDGEKESDEIVSSWTESFKALTASTREELAALKTTADESGYTGVSEQLAADIATLDSLDAEIEALLRKRQNGFFTEADQIRLQEMIDTREAIEIKYRLSPADADGFDTIRQKLEAEVARAQARGQQDADVTVYENAMFAAAEGLAAMNAQIDAQYDKEFALIQLMEDSTERQNAMEALNAQYNENRRNAALEYAELLSDVVPKVWAQADIQQAASDVDALTQKLREYSAANESEKPALLEDLNAITAAMDEGAITEYIAMLTQIQSLLDSGMSESEIQAMFPEIDFTTALEQIAAIQTFLNNRELELPGLTEMFGDALPEEVLTIATDLDMTGAQERWDTFAADPGAITTDAIISELREDENTKRVQPQVEAFIAKYTEVPEGADKAELTPEGIVALVSAYAEATNGADVSGLTPENVTAMVSAYKELAAGADISTLKPDEITAYISAYLEQSGADTSGLTPDGLTAFVLAYQEVTGGALTGALTPDDITAMVARYMEAENIDLSALSPDQV</sequence>
<dbReference type="PANTHER" id="PTHR37813">
    <property type="entry name" value="FELS-2 PROPHAGE PROTEIN"/>
    <property type="match status" value="1"/>
</dbReference>
<evidence type="ECO:0000259" key="3">
    <source>
        <dbReference type="Pfam" id="PF10145"/>
    </source>
</evidence>
<keyword evidence="2" id="KW-0175">Coiled coil</keyword>
<comment type="caution">
    <text evidence="4">The sequence shown here is derived from an EMBL/GenBank/DDBJ whole genome shotgun (WGS) entry which is preliminary data.</text>
</comment>
<name>A0A9D1AMG0_9FIRM</name>
<dbReference type="Proteomes" id="UP000824242">
    <property type="component" value="Unassembled WGS sequence"/>
</dbReference>
<dbReference type="PANTHER" id="PTHR37813:SF1">
    <property type="entry name" value="FELS-2 PROPHAGE PROTEIN"/>
    <property type="match status" value="1"/>
</dbReference>